<dbReference type="InterPro" id="IPR015424">
    <property type="entry name" value="PyrdxlP-dep_Trfase"/>
</dbReference>
<sequence>MVRMVRLNQGLMRWWCCKSPHLRMYYQWSPPPLTSSQEGVKHHVVDLRSDTVTKPTDGMKKAMMEALLGDDVYREDPTVSELENRMMHLTGKDAALFVPSGTMGNLISLLAHCEHRGSEVLLGDLAHIFLYEQAGMAQLGGIQPHIIPTSHDGTYDAKELVHRLRDEDVHCPRTTLICLENTHNKCGGKVLPLSWIDEVGEVAKLLRLPVHMDGARLMNASVASGESASRILEACDTASICFSKGLGTPVGSVIVGPEPFMYKALRLRKVLGGGMRQAGMLAAAALYSLDHMVDRLAHDHSHAQMLAQAIHQNGNKIASCHPSEVHTNIVVVEVNPDVLSPEEFCNRLSVVEEGEKSAVGDSIIVKVLPWTNTAVRFVTHHDVSTADIEAAAAKLKYVIQEIDKNGCECCVFADYQSEAERNEALQCRRGLGVEKSSLGACCRPHSVNDAQRRLFEMAYVRVKIWGNHSTLTTVMSVRPA</sequence>
<proteinExistence type="inferred from homology"/>
<dbReference type="FunFam" id="3.90.1150.10:FF:000041">
    <property type="entry name" value="Low-specificity L-threonine aldolase"/>
    <property type="match status" value="1"/>
</dbReference>
<dbReference type="GO" id="GO:0006545">
    <property type="term" value="P:glycine biosynthetic process"/>
    <property type="evidence" value="ECO:0007669"/>
    <property type="project" value="TreeGrafter"/>
</dbReference>
<feature type="domain" description="Aromatic amino acid beta-eliminating lyase/threonine aldolase" evidence="5">
    <location>
        <begin position="46"/>
        <end position="333"/>
    </location>
</feature>
<evidence type="ECO:0000313" key="7">
    <source>
        <dbReference type="Proteomes" id="UP001487740"/>
    </source>
</evidence>
<name>A0AAW0TLR6_SCYPA</name>
<evidence type="ECO:0000259" key="5">
    <source>
        <dbReference type="Pfam" id="PF01212"/>
    </source>
</evidence>
<evidence type="ECO:0000313" key="6">
    <source>
        <dbReference type="EMBL" id="KAK8388366.1"/>
    </source>
</evidence>
<dbReference type="NCBIfam" id="NF041359">
    <property type="entry name" value="GntG_guanitoxin"/>
    <property type="match status" value="1"/>
</dbReference>
<dbReference type="GO" id="GO:0006567">
    <property type="term" value="P:L-threonine catabolic process"/>
    <property type="evidence" value="ECO:0007669"/>
    <property type="project" value="TreeGrafter"/>
</dbReference>
<keyword evidence="7" id="KW-1185">Reference proteome</keyword>
<dbReference type="InterPro" id="IPR015422">
    <property type="entry name" value="PyrdxlP-dep_Trfase_small"/>
</dbReference>
<organism evidence="6 7">
    <name type="scientific">Scylla paramamosain</name>
    <name type="common">Mud crab</name>
    <dbReference type="NCBI Taxonomy" id="85552"/>
    <lineage>
        <taxon>Eukaryota</taxon>
        <taxon>Metazoa</taxon>
        <taxon>Ecdysozoa</taxon>
        <taxon>Arthropoda</taxon>
        <taxon>Crustacea</taxon>
        <taxon>Multicrustacea</taxon>
        <taxon>Malacostraca</taxon>
        <taxon>Eumalacostraca</taxon>
        <taxon>Eucarida</taxon>
        <taxon>Decapoda</taxon>
        <taxon>Pleocyemata</taxon>
        <taxon>Brachyura</taxon>
        <taxon>Eubrachyura</taxon>
        <taxon>Portunoidea</taxon>
        <taxon>Portunidae</taxon>
        <taxon>Portuninae</taxon>
        <taxon>Scylla</taxon>
    </lineage>
</organism>
<evidence type="ECO:0000256" key="4">
    <source>
        <dbReference type="ARBA" id="ARBA00023239"/>
    </source>
</evidence>
<dbReference type="Gene3D" id="3.90.1150.10">
    <property type="entry name" value="Aspartate Aminotransferase, domain 1"/>
    <property type="match status" value="1"/>
</dbReference>
<dbReference type="EMBL" id="JARAKH010000028">
    <property type="protein sequence ID" value="KAK8388366.1"/>
    <property type="molecule type" value="Genomic_DNA"/>
</dbReference>
<dbReference type="InterPro" id="IPR015421">
    <property type="entry name" value="PyrdxlP-dep_Trfase_major"/>
</dbReference>
<dbReference type="Proteomes" id="UP001487740">
    <property type="component" value="Unassembled WGS sequence"/>
</dbReference>
<dbReference type="Pfam" id="PF01212">
    <property type="entry name" value="Beta_elim_lyase"/>
    <property type="match status" value="1"/>
</dbReference>
<dbReference type="FunFam" id="3.40.640.10:FF:000030">
    <property type="entry name" value="Low-specificity L-threonine aldolase"/>
    <property type="match status" value="1"/>
</dbReference>
<reference evidence="6 7" key="1">
    <citation type="submission" date="2023-03" db="EMBL/GenBank/DDBJ databases">
        <title>High-quality genome of Scylla paramamosain provides insights in environmental adaptation.</title>
        <authorList>
            <person name="Zhang L."/>
        </authorList>
    </citation>
    <scope>NUCLEOTIDE SEQUENCE [LARGE SCALE GENOMIC DNA]</scope>
    <source>
        <strain evidence="6">LZ_2023a</strain>
        <tissue evidence="6">Muscle</tissue>
    </source>
</reference>
<evidence type="ECO:0000256" key="1">
    <source>
        <dbReference type="ARBA" id="ARBA00001933"/>
    </source>
</evidence>
<dbReference type="AlphaFoldDB" id="A0AAW0TLR6"/>
<comment type="similarity">
    <text evidence="2">Belongs to the threonine aldolase family.</text>
</comment>
<dbReference type="Gene3D" id="3.40.640.10">
    <property type="entry name" value="Type I PLP-dependent aspartate aminotransferase-like (Major domain)"/>
    <property type="match status" value="1"/>
</dbReference>
<dbReference type="PANTHER" id="PTHR48097:SF9">
    <property type="entry name" value="L-THREONINE ALDOLASE"/>
    <property type="match status" value="1"/>
</dbReference>
<dbReference type="GO" id="GO:0008732">
    <property type="term" value="F:L-allo-threonine aldolase activity"/>
    <property type="evidence" value="ECO:0007669"/>
    <property type="project" value="TreeGrafter"/>
</dbReference>
<accession>A0AAW0TLR6</accession>
<dbReference type="GO" id="GO:0005829">
    <property type="term" value="C:cytosol"/>
    <property type="evidence" value="ECO:0007669"/>
    <property type="project" value="TreeGrafter"/>
</dbReference>
<dbReference type="InterPro" id="IPR001597">
    <property type="entry name" value="ArAA_b-elim_lyase/Thr_aldolase"/>
</dbReference>
<evidence type="ECO:0000256" key="3">
    <source>
        <dbReference type="ARBA" id="ARBA00022898"/>
    </source>
</evidence>
<comment type="cofactor">
    <cofactor evidence="1">
        <name>pyridoxal 5'-phosphate</name>
        <dbReference type="ChEBI" id="CHEBI:597326"/>
    </cofactor>
</comment>
<dbReference type="CDD" id="cd06502">
    <property type="entry name" value="TA_like"/>
    <property type="match status" value="1"/>
</dbReference>
<dbReference type="SUPFAM" id="SSF53383">
    <property type="entry name" value="PLP-dependent transferases"/>
    <property type="match status" value="1"/>
</dbReference>
<protein>
    <recommendedName>
        <fullName evidence="5">Aromatic amino acid beta-eliminating lyase/threonine aldolase domain-containing protein</fullName>
    </recommendedName>
</protein>
<keyword evidence="4" id="KW-0456">Lyase</keyword>
<dbReference type="PANTHER" id="PTHR48097">
    <property type="entry name" value="L-THREONINE ALDOLASE-RELATED"/>
    <property type="match status" value="1"/>
</dbReference>
<keyword evidence="3" id="KW-0663">Pyridoxal phosphate</keyword>
<gene>
    <name evidence="6" type="ORF">O3P69_020395</name>
</gene>
<dbReference type="InterPro" id="IPR023603">
    <property type="entry name" value="Low_specificity_L-TA-like"/>
</dbReference>
<evidence type="ECO:0000256" key="2">
    <source>
        <dbReference type="ARBA" id="ARBA00006966"/>
    </source>
</evidence>
<comment type="caution">
    <text evidence="6">The sequence shown here is derived from an EMBL/GenBank/DDBJ whole genome shotgun (WGS) entry which is preliminary data.</text>
</comment>
<dbReference type="NCBIfam" id="NF007825">
    <property type="entry name" value="PRK10534.1"/>
    <property type="match status" value="1"/>
</dbReference>